<proteinExistence type="inferred from homology"/>
<dbReference type="NCBIfam" id="TIGR01225">
    <property type="entry name" value="hutH"/>
    <property type="match status" value="1"/>
</dbReference>
<dbReference type="GO" id="GO:0019556">
    <property type="term" value="P:L-histidine catabolic process to glutamate and formamide"/>
    <property type="evidence" value="ECO:0007669"/>
    <property type="project" value="UniProtKB-UniPathway"/>
</dbReference>
<dbReference type="UniPathway" id="UPA00379">
    <property type="reaction ID" value="UER00549"/>
</dbReference>
<evidence type="ECO:0000256" key="7">
    <source>
        <dbReference type="ARBA" id="ARBA00049269"/>
    </source>
</evidence>
<evidence type="ECO:0000256" key="3">
    <source>
        <dbReference type="ARBA" id="ARBA00012994"/>
    </source>
</evidence>
<evidence type="ECO:0000313" key="11">
    <source>
        <dbReference type="Proteomes" id="UP000410492"/>
    </source>
</evidence>
<dbReference type="GO" id="GO:0004397">
    <property type="term" value="F:histidine ammonia-lyase activity"/>
    <property type="evidence" value="ECO:0007669"/>
    <property type="project" value="UniProtKB-EC"/>
</dbReference>
<dbReference type="PROSITE" id="PS00488">
    <property type="entry name" value="PAL_HISTIDASE"/>
    <property type="match status" value="1"/>
</dbReference>
<comment type="pathway">
    <text evidence="1 9">Amino-acid degradation; L-histidine degradation into L-glutamate; N-formimidoyl-L-glutamate from L-histidine: step 1/3.</text>
</comment>
<dbReference type="Gene3D" id="1.10.275.10">
    <property type="entry name" value="Fumarase/aspartase (N-terminal domain)"/>
    <property type="match status" value="1"/>
</dbReference>
<keyword evidence="11" id="KW-1185">Reference proteome</keyword>
<dbReference type="InterPro" id="IPR022313">
    <property type="entry name" value="Phe/His_NH3-lyase_AS"/>
</dbReference>
<dbReference type="Pfam" id="PF00221">
    <property type="entry name" value="Lyase_aromatic"/>
    <property type="match status" value="1"/>
</dbReference>
<comment type="catalytic activity">
    <reaction evidence="7 9">
        <text>L-histidine = trans-urocanate + NH4(+)</text>
        <dbReference type="Rhea" id="RHEA:21232"/>
        <dbReference type="ChEBI" id="CHEBI:17771"/>
        <dbReference type="ChEBI" id="CHEBI:28938"/>
        <dbReference type="ChEBI" id="CHEBI:57595"/>
        <dbReference type="EC" id="4.3.1.3"/>
    </reaction>
</comment>
<dbReference type="FunFam" id="1.10.275.10:FF:000005">
    <property type="entry name" value="Histidine ammonia-lyase"/>
    <property type="match status" value="1"/>
</dbReference>
<sequence>MKVLNTLNLNGNSLTVEELVAATLKTEIRLSDTSWNKVDESRSFIEEILAQEKPVYGVNTGLGSFSEVVISPKKLLLLQNNIIRSHAAGVGKPLSPERVKRMLILRLNLFAKGHSGISRETLSHILAFCNAGCVSKVPEQGSVGASGDLAPLAHLALGMLGEGDMWDPDLGSWQSAKTVIDKYDLPTLKLKPREGLSLINGTQMIVCLGAEAIHRAENLVRCADIITSISVEVLRGTVNAFSPQIHRVRPHPGQQISARNIRSLLNSDLFPSEISKSHKDCKKVQDAYSIRCAPQVHGIVYDTLKFVKEIIETEMNSATDNPLVFLDTKTVLSGGNFHGEYPGKALDYLTIAVSELGSISERRIEQMVNRHLNGLPAFLVKDGGFNSGLMIPQTTAAALVSENKTLCHPATADSVPTNAAKEDHVSMGNWAARKCLQVLDNVEYILGIELMTAIQGIELHRPLKSTKPIESIFKMVRDSGIAPLDADRFLHPDMETARHLVAKRKLLNLIQPHWEDWSEDLDNNKGRNHNHDVLTNGNRKW</sequence>
<evidence type="ECO:0000256" key="2">
    <source>
        <dbReference type="ARBA" id="ARBA00007238"/>
    </source>
</evidence>
<dbReference type="CDD" id="cd00332">
    <property type="entry name" value="PAL-HAL"/>
    <property type="match status" value="1"/>
</dbReference>
<evidence type="ECO:0000256" key="4">
    <source>
        <dbReference type="ARBA" id="ARBA00017271"/>
    </source>
</evidence>
<dbReference type="OrthoDB" id="10051290at2759"/>
<keyword evidence="5 9" id="KW-0369">Histidine metabolism</keyword>
<protein>
    <recommendedName>
        <fullName evidence="4 9">Histidine ammonia-lyase</fullName>
        <ecNumber evidence="3 9">4.3.1.3</ecNumber>
    </recommendedName>
</protein>
<dbReference type="InterPro" id="IPR024083">
    <property type="entry name" value="Fumarase/histidase_N"/>
</dbReference>
<accession>A0A653D701</accession>
<evidence type="ECO:0000256" key="5">
    <source>
        <dbReference type="ARBA" id="ARBA00022808"/>
    </source>
</evidence>
<dbReference type="InterPro" id="IPR001106">
    <property type="entry name" value="Aromatic_Lyase"/>
</dbReference>
<dbReference type="GO" id="GO:0005737">
    <property type="term" value="C:cytoplasm"/>
    <property type="evidence" value="ECO:0007669"/>
    <property type="project" value="InterPro"/>
</dbReference>
<comment type="similarity">
    <text evidence="2 8">Belongs to the PAL/histidase family.</text>
</comment>
<dbReference type="GO" id="GO:0019557">
    <property type="term" value="P:L-histidine catabolic process to glutamate and formate"/>
    <property type="evidence" value="ECO:0007669"/>
    <property type="project" value="UniProtKB-UniPathway"/>
</dbReference>
<dbReference type="PANTHER" id="PTHR10362">
    <property type="entry name" value="HISTIDINE AMMONIA-LYASE"/>
    <property type="match status" value="1"/>
</dbReference>
<evidence type="ECO:0000256" key="6">
    <source>
        <dbReference type="ARBA" id="ARBA00023239"/>
    </source>
</evidence>
<evidence type="ECO:0000256" key="8">
    <source>
        <dbReference type="RuleBase" id="RU003954"/>
    </source>
</evidence>
<reference evidence="10 11" key="1">
    <citation type="submission" date="2019-01" db="EMBL/GenBank/DDBJ databases">
        <authorList>
            <person name="Sayadi A."/>
        </authorList>
    </citation>
    <scope>NUCLEOTIDE SEQUENCE [LARGE SCALE GENOMIC DNA]</scope>
</reference>
<dbReference type="NCBIfam" id="NF006871">
    <property type="entry name" value="PRK09367.1"/>
    <property type="match status" value="1"/>
</dbReference>
<dbReference type="InterPro" id="IPR005921">
    <property type="entry name" value="HutH"/>
</dbReference>
<dbReference type="Gene3D" id="1.20.200.10">
    <property type="entry name" value="Fumarase/aspartase (Central domain)"/>
    <property type="match status" value="1"/>
</dbReference>
<dbReference type="Proteomes" id="UP000410492">
    <property type="component" value="Unassembled WGS sequence"/>
</dbReference>
<organism evidence="10 11">
    <name type="scientific">Callosobruchus maculatus</name>
    <name type="common">Southern cowpea weevil</name>
    <name type="synonym">Pulse bruchid</name>
    <dbReference type="NCBI Taxonomy" id="64391"/>
    <lineage>
        <taxon>Eukaryota</taxon>
        <taxon>Metazoa</taxon>
        <taxon>Ecdysozoa</taxon>
        <taxon>Arthropoda</taxon>
        <taxon>Hexapoda</taxon>
        <taxon>Insecta</taxon>
        <taxon>Pterygota</taxon>
        <taxon>Neoptera</taxon>
        <taxon>Endopterygota</taxon>
        <taxon>Coleoptera</taxon>
        <taxon>Polyphaga</taxon>
        <taxon>Cucujiformia</taxon>
        <taxon>Chrysomeloidea</taxon>
        <taxon>Chrysomelidae</taxon>
        <taxon>Bruchinae</taxon>
        <taxon>Bruchini</taxon>
        <taxon>Callosobruchus</taxon>
    </lineage>
</organism>
<name>A0A653D701_CALMS</name>
<evidence type="ECO:0000313" key="10">
    <source>
        <dbReference type="EMBL" id="VEN55969.1"/>
    </source>
</evidence>
<dbReference type="InterPro" id="IPR008948">
    <property type="entry name" value="L-Aspartase-like"/>
</dbReference>
<dbReference type="AlphaFoldDB" id="A0A653D701"/>
<keyword evidence="6 8" id="KW-0456">Lyase</keyword>
<gene>
    <name evidence="10" type="ORF">CALMAC_LOCUS14996</name>
</gene>
<evidence type="ECO:0000256" key="1">
    <source>
        <dbReference type="ARBA" id="ARBA00005113"/>
    </source>
</evidence>
<dbReference type="FunFam" id="1.20.200.10:FF:000003">
    <property type="entry name" value="Histidine ammonia-lyase"/>
    <property type="match status" value="1"/>
</dbReference>
<dbReference type="EC" id="4.3.1.3" evidence="3 9"/>
<dbReference type="EMBL" id="CAACVG010010497">
    <property type="protein sequence ID" value="VEN55969.1"/>
    <property type="molecule type" value="Genomic_DNA"/>
</dbReference>
<dbReference type="SUPFAM" id="SSF48557">
    <property type="entry name" value="L-aspartase-like"/>
    <property type="match status" value="1"/>
</dbReference>
<evidence type="ECO:0000256" key="9">
    <source>
        <dbReference type="RuleBase" id="RU004479"/>
    </source>
</evidence>